<keyword evidence="3" id="KW-1185">Reference proteome</keyword>
<keyword evidence="1" id="KW-0812">Transmembrane</keyword>
<accession>A0ABS3M5Y7</accession>
<reference evidence="2 3" key="1">
    <citation type="submission" date="2021-01" db="EMBL/GenBank/DDBJ databases">
        <title>Prevotella A2931 sp. nov.</title>
        <authorList>
            <person name="Buhl M."/>
            <person name="Oberhettinger P."/>
        </authorList>
    </citation>
    <scope>NUCLEOTIDE SEQUENCE [LARGE SCALE GENOMIC DNA]</scope>
    <source>
        <strain evidence="2 3">A2931</strain>
    </source>
</reference>
<evidence type="ECO:0000313" key="3">
    <source>
        <dbReference type="Proteomes" id="UP000664265"/>
    </source>
</evidence>
<gene>
    <name evidence="2" type="ORF">JHU38_07065</name>
</gene>
<dbReference type="RefSeq" id="WP_107581090.1">
    <property type="nucleotide sequence ID" value="NZ_JAERMS010000018.1"/>
</dbReference>
<organism evidence="2 3">
    <name type="scientific">Prevotella illustrans</name>
    <dbReference type="NCBI Taxonomy" id="2800387"/>
    <lineage>
        <taxon>Bacteria</taxon>
        <taxon>Pseudomonadati</taxon>
        <taxon>Bacteroidota</taxon>
        <taxon>Bacteroidia</taxon>
        <taxon>Bacteroidales</taxon>
        <taxon>Prevotellaceae</taxon>
        <taxon>Prevotella</taxon>
    </lineage>
</organism>
<dbReference type="Proteomes" id="UP000664265">
    <property type="component" value="Unassembled WGS sequence"/>
</dbReference>
<dbReference type="EMBL" id="JAERMS010000018">
    <property type="protein sequence ID" value="MBO1363531.1"/>
    <property type="molecule type" value="Genomic_DNA"/>
</dbReference>
<dbReference type="Pfam" id="PF14014">
    <property type="entry name" value="DUF4230"/>
    <property type="match status" value="1"/>
</dbReference>
<keyword evidence="1" id="KW-1133">Transmembrane helix</keyword>
<name>A0ABS3M5Y7_9BACT</name>
<comment type="caution">
    <text evidence="2">The sequence shown here is derived from an EMBL/GenBank/DDBJ whole genome shotgun (WGS) entry which is preliminary data.</text>
</comment>
<sequence length="209" mass="24388">MENKTLRYLKYFFSHSSKTFWLLPTTLLTISILLIISLYLLNKDNSITISQNKNIEITPTQIRSIEDIGEWEFLAISDEELVDTLRKGFFGDSELVRIYYGTLRLGINLREAQPGWIRAGQDTIVATLPPIKLLDKDFIDEAKTRSFYESGSWNEQAREQLYQKAYNAMLRRCMTPSNIKSAQENAGRQFYHLLTSMGYDHVKIRFQNR</sequence>
<evidence type="ECO:0000313" key="2">
    <source>
        <dbReference type="EMBL" id="MBO1363531.1"/>
    </source>
</evidence>
<feature type="transmembrane region" description="Helical" evidence="1">
    <location>
        <begin position="20"/>
        <end position="41"/>
    </location>
</feature>
<protein>
    <submittedName>
        <fullName evidence="2">DUF4230 domain-containing protein</fullName>
    </submittedName>
</protein>
<evidence type="ECO:0000256" key="1">
    <source>
        <dbReference type="SAM" id="Phobius"/>
    </source>
</evidence>
<proteinExistence type="predicted"/>
<keyword evidence="1" id="KW-0472">Membrane</keyword>
<dbReference type="InterPro" id="IPR025324">
    <property type="entry name" value="DUF4230"/>
</dbReference>